<evidence type="ECO:0000256" key="4">
    <source>
        <dbReference type="ARBA" id="ARBA00022989"/>
    </source>
</evidence>
<feature type="transmembrane region" description="Helical" evidence="6">
    <location>
        <begin position="348"/>
        <end position="376"/>
    </location>
</feature>
<proteinExistence type="inferred from homology"/>
<evidence type="ECO:0000256" key="2">
    <source>
        <dbReference type="ARBA" id="ARBA00022448"/>
    </source>
</evidence>
<dbReference type="Proteomes" id="UP001073122">
    <property type="component" value="Unassembled WGS sequence"/>
</dbReference>
<evidence type="ECO:0000256" key="6">
    <source>
        <dbReference type="RuleBase" id="RU363058"/>
    </source>
</evidence>
<evidence type="ECO:0000256" key="3">
    <source>
        <dbReference type="ARBA" id="ARBA00022692"/>
    </source>
</evidence>
<keyword evidence="6" id="KW-0592">Phosphate transport</keyword>
<evidence type="ECO:0000256" key="5">
    <source>
        <dbReference type="ARBA" id="ARBA00023136"/>
    </source>
</evidence>
<feature type="transmembrane region" description="Helical" evidence="6">
    <location>
        <begin position="167"/>
        <end position="193"/>
    </location>
</feature>
<dbReference type="PANTHER" id="PTHR11101">
    <property type="entry name" value="PHOSPHATE TRANSPORTER"/>
    <property type="match status" value="1"/>
</dbReference>
<organism evidence="7 8">
    <name type="scientific">Chryseobacterium formosus</name>
    <dbReference type="NCBI Taxonomy" id="1537363"/>
    <lineage>
        <taxon>Bacteria</taxon>
        <taxon>Pseudomonadati</taxon>
        <taxon>Bacteroidota</taxon>
        <taxon>Flavobacteriia</taxon>
        <taxon>Flavobacteriales</taxon>
        <taxon>Weeksellaceae</taxon>
        <taxon>Chryseobacterium group</taxon>
        <taxon>Chryseobacterium</taxon>
    </lineage>
</organism>
<keyword evidence="2 6" id="KW-0813">Transport</keyword>
<keyword evidence="4 6" id="KW-1133">Transmembrane helix</keyword>
<keyword evidence="5 6" id="KW-0472">Membrane</keyword>
<reference evidence="7" key="1">
    <citation type="submission" date="2022-10" db="EMBL/GenBank/DDBJ databases">
        <title>Chryseobacterium sp. nov., a novel bacterial species.</title>
        <authorList>
            <person name="Cao Y."/>
        </authorList>
    </citation>
    <scope>NUCLEOTIDE SEQUENCE</scope>
    <source>
        <strain evidence="7">CCTCC AB2015118</strain>
    </source>
</reference>
<comment type="subcellular location">
    <subcellularLocation>
        <location evidence="1 6">Membrane</location>
        <topology evidence="1 6">Multi-pass membrane protein</topology>
    </subcellularLocation>
</comment>
<feature type="transmembrane region" description="Helical" evidence="6">
    <location>
        <begin position="266"/>
        <end position="288"/>
    </location>
</feature>
<dbReference type="EMBL" id="JAOVZW010000003">
    <property type="protein sequence ID" value="MCX8522994.1"/>
    <property type="molecule type" value="Genomic_DNA"/>
</dbReference>
<comment type="similarity">
    <text evidence="6">Belongs to the inorganic phosphate transporter (PiT) (TC 2.A.20) family.</text>
</comment>
<protein>
    <recommendedName>
        <fullName evidence="6">Phosphate transporter</fullName>
    </recommendedName>
</protein>
<sequence length="380" mass="41560">MEFPILLTVIIALALIFDYINGFHDAANSIATIVSTKVLTPFQAVLWAALWNFAAFFIAVYIIGEFKIGNTIAKTVNENFITLEVIFSGLIAAIAWNLLTWWFGIPSSSSHTLIGGFLGAALMHAFLMDYREVVATQPDLGMFATVKEAIMKVTTQDVVKFGKVIPIFLFIFLAPVIGMVISIIITLIIVHLYKKSNPYKADKAFKKLQLASSALFSLGHGLNDAQKVMGIIGAALIYYHVNMLQDPQYLNIPAADRFNYFSQHYMWVPLVSFIAIALGTMSGGWKIIKTMGTKITKVTPLEGVSAETAGAITLFITDHFGIPVSTTHTITGSIIGVGLTKRISAVRWGITVSLLWAWVLTIPISAIVAGITYLAITYLT</sequence>
<evidence type="ECO:0000313" key="7">
    <source>
        <dbReference type="EMBL" id="MCX8522994.1"/>
    </source>
</evidence>
<accession>A0ABT3XLK1</accession>
<evidence type="ECO:0000256" key="1">
    <source>
        <dbReference type="ARBA" id="ARBA00004141"/>
    </source>
</evidence>
<dbReference type="InterPro" id="IPR001204">
    <property type="entry name" value="Phos_transporter"/>
</dbReference>
<dbReference type="Pfam" id="PF01384">
    <property type="entry name" value="PHO4"/>
    <property type="match status" value="1"/>
</dbReference>
<dbReference type="PANTHER" id="PTHR11101:SF80">
    <property type="entry name" value="PHOSPHATE TRANSPORTER"/>
    <property type="match status" value="1"/>
</dbReference>
<comment type="caution">
    <text evidence="7">The sequence shown here is derived from an EMBL/GenBank/DDBJ whole genome shotgun (WGS) entry which is preliminary data.</text>
</comment>
<keyword evidence="3 6" id="KW-0812">Transmembrane</keyword>
<gene>
    <name evidence="7" type="ORF">OF897_03545</name>
</gene>
<evidence type="ECO:0000313" key="8">
    <source>
        <dbReference type="Proteomes" id="UP001073122"/>
    </source>
</evidence>
<dbReference type="RefSeq" id="WP_267264316.1">
    <property type="nucleotide sequence ID" value="NZ_JAOVZW010000003.1"/>
</dbReference>
<feature type="transmembrane region" description="Helical" evidence="6">
    <location>
        <begin position="110"/>
        <end position="127"/>
    </location>
</feature>
<keyword evidence="8" id="KW-1185">Reference proteome</keyword>
<feature type="transmembrane region" description="Helical" evidence="6">
    <location>
        <begin position="46"/>
        <end position="64"/>
    </location>
</feature>
<name>A0ABT3XLK1_9FLAO</name>
<feature type="transmembrane region" description="Helical" evidence="6">
    <location>
        <begin position="85"/>
        <end position="104"/>
    </location>
</feature>